<dbReference type="RefSeq" id="XP_010915306.1">
    <property type="nucleotide sequence ID" value="XM_010917004.3"/>
</dbReference>
<dbReference type="PANTHER" id="PTHR34281">
    <property type="entry name" value="PROTEIN EARLY FLOWERING 3"/>
    <property type="match status" value="1"/>
</dbReference>
<gene>
    <name evidence="3" type="primary">LOC105040468</name>
</gene>
<name>A0A6I9QU13_ELAGV</name>
<dbReference type="OrthoDB" id="1939092at2759"/>
<dbReference type="Proteomes" id="UP000504607">
    <property type="component" value="Chromosome 3"/>
</dbReference>
<feature type="region of interest" description="Disordered" evidence="1">
    <location>
        <begin position="491"/>
        <end position="550"/>
    </location>
</feature>
<evidence type="ECO:0000313" key="3">
    <source>
        <dbReference type="RefSeq" id="XP_010915306.1"/>
    </source>
</evidence>
<accession>A0A6I9QU13</accession>
<protein>
    <submittedName>
        <fullName evidence="3">Protein HEADING DATE 3B isoform X1</fullName>
    </submittedName>
</protein>
<keyword evidence="2" id="KW-1185">Reference proteome</keyword>
<organism evidence="2 3">
    <name type="scientific">Elaeis guineensis var. tenera</name>
    <name type="common">Oil palm</name>
    <dbReference type="NCBI Taxonomy" id="51953"/>
    <lineage>
        <taxon>Eukaryota</taxon>
        <taxon>Viridiplantae</taxon>
        <taxon>Streptophyta</taxon>
        <taxon>Embryophyta</taxon>
        <taxon>Tracheophyta</taxon>
        <taxon>Spermatophyta</taxon>
        <taxon>Magnoliopsida</taxon>
        <taxon>Liliopsida</taxon>
        <taxon>Arecaceae</taxon>
        <taxon>Arecoideae</taxon>
        <taxon>Cocoseae</taxon>
        <taxon>Elaeidinae</taxon>
        <taxon>Elaeis</taxon>
    </lineage>
</organism>
<proteinExistence type="predicted"/>
<reference evidence="3" key="1">
    <citation type="submission" date="2025-08" db="UniProtKB">
        <authorList>
            <consortium name="RefSeq"/>
        </authorList>
    </citation>
    <scope>IDENTIFICATION</scope>
</reference>
<dbReference type="PANTHER" id="PTHR34281:SF2">
    <property type="entry name" value="PROTEIN EARLY FLOWERING 3"/>
    <property type="match status" value="1"/>
</dbReference>
<dbReference type="GO" id="GO:2000028">
    <property type="term" value="P:regulation of photoperiodism, flowering"/>
    <property type="evidence" value="ECO:0007669"/>
    <property type="project" value="InterPro"/>
</dbReference>
<dbReference type="KEGG" id="egu:105040468"/>
<evidence type="ECO:0000313" key="2">
    <source>
        <dbReference type="Proteomes" id="UP000504607"/>
    </source>
</evidence>
<dbReference type="InParanoid" id="A0A6I9QU13"/>
<dbReference type="InterPro" id="IPR039319">
    <property type="entry name" value="ELF3-like"/>
</dbReference>
<feature type="compositionally biased region" description="Basic and acidic residues" evidence="1">
    <location>
        <begin position="714"/>
        <end position="723"/>
    </location>
</feature>
<feature type="region of interest" description="Disordered" evidence="1">
    <location>
        <begin position="704"/>
        <end position="725"/>
    </location>
</feature>
<evidence type="ECO:0000256" key="1">
    <source>
        <dbReference type="SAM" id="MobiDB-lite"/>
    </source>
</evidence>
<dbReference type="GeneID" id="105040468"/>
<dbReference type="FunCoup" id="A0A6I9QU13">
    <property type="interactions" value="1501"/>
</dbReference>
<dbReference type="AlphaFoldDB" id="A0A6I9QU13"/>
<sequence>MMKVGKEEEKIMNPMFPRLHVNDTDKGGPRAPPRNKMALYEQLSIPSHRFNSTAASVLPLPPHNASILVSTASSQNLSFSIAFLIQFDMKSKILKRNWCANKECGHERSVSSPYYTPSDAPVHNFRKVHSHSSNGKIPPATIRKFKRPARHGNQRSSHAASSIADCNLLHPHDVYDRKNSSEEDDDFRVPTFIHSEFAKCSSKNMLVKEMQKSSASGVKEPAESYSCTVSSSAQLSNFYDKPLEQKSACVANSRKHETNHSEKEHRETRGIKEQTEEFAFHPENGEKISEPSVFSKAFLDHECIRIRNAIDKTCSGNTERSQESSDNGCLGELRCLESRDVMENGDARLRSGCCSKSSPRNSHRDANMADNCYLKLGDKAGVSLELGDGDRNGEMSDTSMDSIAGLNISLDEVVGVIGPKQFWTVRTAIINQQRIFALQLFELHRLIKVQKLLAASPHLLLGDNHGSNNSMLELPTKNLPAESNVELQPLTEQKDNVQEQNQNIKCPTEKRGVHPSPSPDGGLSKELDQLPSSEPCSGKPPAVPVAPDNSPGPWCFQPPANQWLVPVMSPTEGLIYKPYSGFCPPSAGFMAPIYGGCGPMQLQVGGDFMNQAYGVPATHQQLNMGTPFRSPGVALNYFPAPYGLPVVNPVIPTSVVEQVSPLTRPMEQTEQHSQSSCNMLNLKNEAFGGCSWKLNASKDCELQGSTASSPCERVQGEGRDALDHPVAPLTKRSRQLLRSNESDYQTHVIKVVPHNASSATESAARIFRSIQEERRQLDI</sequence>